<organism evidence="1 2">
    <name type="scientific">Aegilops tauschii subsp. strangulata</name>
    <name type="common">Goatgrass</name>
    <dbReference type="NCBI Taxonomy" id="200361"/>
    <lineage>
        <taxon>Eukaryota</taxon>
        <taxon>Viridiplantae</taxon>
        <taxon>Streptophyta</taxon>
        <taxon>Embryophyta</taxon>
        <taxon>Tracheophyta</taxon>
        <taxon>Spermatophyta</taxon>
        <taxon>Magnoliopsida</taxon>
        <taxon>Liliopsida</taxon>
        <taxon>Poales</taxon>
        <taxon>Poaceae</taxon>
        <taxon>BOP clade</taxon>
        <taxon>Pooideae</taxon>
        <taxon>Triticodae</taxon>
        <taxon>Triticeae</taxon>
        <taxon>Triticinae</taxon>
        <taxon>Aegilops</taxon>
    </lineage>
</organism>
<reference evidence="1" key="3">
    <citation type="journal article" date="2017" name="Nature">
        <title>Genome sequence of the progenitor of the wheat D genome Aegilops tauschii.</title>
        <authorList>
            <person name="Luo M.C."/>
            <person name="Gu Y.Q."/>
            <person name="Puiu D."/>
            <person name="Wang H."/>
            <person name="Twardziok S.O."/>
            <person name="Deal K.R."/>
            <person name="Huo N."/>
            <person name="Zhu T."/>
            <person name="Wang L."/>
            <person name="Wang Y."/>
            <person name="McGuire P.E."/>
            <person name="Liu S."/>
            <person name="Long H."/>
            <person name="Ramasamy R.K."/>
            <person name="Rodriguez J.C."/>
            <person name="Van S.L."/>
            <person name="Yuan L."/>
            <person name="Wang Z."/>
            <person name="Xia Z."/>
            <person name="Xiao L."/>
            <person name="Anderson O.D."/>
            <person name="Ouyang S."/>
            <person name="Liang Y."/>
            <person name="Zimin A.V."/>
            <person name="Pertea G."/>
            <person name="Qi P."/>
            <person name="Bennetzen J.L."/>
            <person name="Dai X."/>
            <person name="Dawson M.W."/>
            <person name="Muller H.G."/>
            <person name="Kugler K."/>
            <person name="Rivarola-Duarte L."/>
            <person name="Spannagl M."/>
            <person name="Mayer K.F.X."/>
            <person name="Lu F.H."/>
            <person name="Bevan M.W."/>
            <person name="Leroy P."/>
            <person name="Li P."/>
            <person name="You F.M."/>
            <person name="Sun Q."/>
            <person name="Liu Z."/>
            <person name="Lyons E."/>
            <person name="Wicker T."/>
            <person name="Salzberg S.L."/>
            <person name="Devos K.M."/>
            <person name="Dvorak J."/>
        </authorList>
    </citation>
    <scope>NUCLEOTIDE SEQUENCE [LARGE SCALE GENOMIC DNA]</scope>
    <source>
        <strain evidence="1">cv. AL8/78</strain>
    </source>
</reference>
<sequence length="89" mass="10256">MARWVAKWPQRRSRGGQGRRIVVFHSLGAWLLPVHQHGKMRRRTVVVFHSLGAQFSVVYYSSCPSRSPEAARPIPSIVHKQPQDVHYEV</sequence>
<reference evidence="1" key="5">
    <citation type="journal article" date="2021" name="G3 (Bethesda)">
        <title>Aegilops tauschii genome assembly Aet v5.0 features greater sequence contiguity and improved annotation.</title>
        <authorList>
            <person name="Wang L."/>
            <person name="Zhu T."/>
            <person name="Rodriguez J.C."/>
            <person name="Deal K.R."/>
            <person name="Dubcovsky J."/>
            <person name="McGuire P.E."/>
            <person name="Lux T."/>
            <person name="Spannagl M."/>
            <person name="Mayer K.F.X."/>
            <person name="Baldrich P."/>
            <person name="Meyers B.C."/>
            <person name="Huo N."/>
            <person name="Gu Y.Q."/>
            <person name="Zhou H."/>
            <person name="Devos K.M."/>
            <person name="Bennetzen J.L."/>
            <person name="Unver T."/>
            <person name="Budak H."/>
            <person name="Gulick P.J."/>
            <person name="Galiba G."/>
            <person name="Kalapos B."/>
            <person name="Nelson D.R."/>
            <person name="Li P."/>
            <person name="You F.M."/>
            <person name="Luo M.C."/>
            <person name="Dvorak J."/>
        </authorList>
    </citation>
    <scope>NUCLEOTIDE SEQUENCE [LARGE SCALE GENOMIC DNA]</scope>
    <source>
        <strain evidence="1">cv. AL8/78</strain>
    </source>
</reference>
<dbReference type="AlphaFoldDB" id="A0A453M6E8"/>
<dbReference type="EnsemblPlants" id="AET5Gv21066500.11">
    <property type="protein sequence ID" value="AET5Gv21066500.11"/>
    <property type="gene ID" value="AET5Gv21066500"/>
</dbReference>
<dbReference type="Proteomes" id="UP000015105">
    <property type="component" value="Chromosome 5D"/>
</dbReference>
<protein>
    <submittedName>
        <fullName evidence="1">Uncharacterized protein</fullName>
    </submittedName>
</protein>
<keyword evidence="2" id="KW-1185">Reference proteome</keyword>
<evidence type="ECO:0000313" key="2">
    <source>
        <dbReference type="Proteomes" id="UP000015105"/>
    </source>
</evidence>
<name>A0A453M6E8_AEGTS</name>
<dbReference type="Gramene" id="AET5Gv21066500.11">
    <property type="protein sequence ID" value="AET5Gv21066500.11"/>
    <property type="gene ID" value="AET5Gv21066500"/>
</dbReference>
<accession>A0A453M6E8</accession>
<reference evidence="2" key="1">
    <citation type="journal article" date="2014" name="Science">
        <title>Ancient hybridizations among the ancestral genomes of bread wheat.</title>
        <authorList>
            <consortium name="International Wheat Genome Sequencing Consortium,"/>
            <person name="Marcussen T."/>
            <person name="Sandve S.R."/>
            <person name="Heier L."/>
            <person name="Spannagl M."/>
            <person name="Pfeifer M."/>
            <person name="Jakobsen K.S."/>
            <person name="Wulff B.B."/>
            <person name="Steuernagel B."/>
            <person name="Mayer K.F."/>
            <person name="Olsen O.A."/>
        </authorList>
    </citation>
    <scope>NUCLEOTIDE SEQUENCE [LARGE SCALE GENOMIC DNA]</scope>
    <source>
        <strain evidence="2">cv. AL8/78</strain>
    </source>
</reference>
<reference evidence="2" key="2">
    <citation type="journal article" date="2017" name="Nat. Plants">
        <title>The Aegilops tauschii genome reveals multiple impacts of transposons.</title>
        <authorList>
            <person name="Zhao G."/>
            <person name="Zou C."/>
            <person name="Li K."/>
            <person name="Wang K."/>
            <person name="Li T."/>
            <person name="Gao L."/>
            <person name="Zhang X."/>
            <person name="Wang H."/>
            <person name="Yang Z."/>
            <person name="Liu X."/>
            <person name="Jiang W."/>
            <person name="Mao L."/>
            <person name="Kong X."/>
            <person name="Jiao Y."/>
            <person name="Jia J."/>
        </authorList>
    </citation>
    <scope>NUCLEOTIDE SEQUENCE [LARGE SCALE GENOMIC DNA]</scope>
    <source>
        <strain evidence="2">cv. AL8/78</strain>
    </source>
</reference>
<proteinExistence type="predicted"/>
<evidence type="ECO:0000313" key="1">
    <source>
        <dbReference type="EnsemblPlants" id="AET5Gv21066500.11"/>
    </source>
</evidence>
<reference evidence="1" key="4">
    <citation type="submission" date="2019-03" db="UniProtKB">
        <authorList>
            <consortium name="EnsemblPlants"/>
        </authorList>
    </citation>
    <scope>IDENTIFICATION</scope>
</reference>